<evidence type="ECO:0000256" key="7">
    <source>
        <dbReference type="ARBA" id="ARBA00022989"/>
    </source>
</evidence>
<keyword evidence="7" id="KW-1133">Transmembrane helix</keyword>
<dbReference type="PANTHER" id="PTHR22851:SF0">
    <property type="entry name" value="DDB1- AND CUL4-ASSOCIATED FACTOR 13"/>
    <property type="match status" value="1"/>
</dbReference>
<accession>A0ABY9BPR3</accession>
<keyword evidence="3 10" id="KW-0853">WD repeat</keyword>
<dbReference type="Proteomes" id="UP001227230">
    <property type="component" value="Chromosome 3"/>
</dbReference>
<keyword evidence="5" id="KW-0677">Repeat</keyword>
<evidence type="ECO:0000256" key="1">
    <source>
        <dbReference type="ARBA" id="ARBA00004141"/>
    </source>
</evidence>
<dbReference type="PANTHER" id="PTHR22851">
    <property type="entry name" value="U3 SMALL NUCLEOLAR RNA U3 SNORNA ASSOCIATED PROTEIN"/>
    <property type="match status" value="1"/>
</dbReference>
<dbReference type="InterPro" id="IPR051733">
    <property type="entry name" value="WD_repeat_DCAF13/WDSOF1"/>
</dbReference>
<dbReference type="PROSITE" id="PS50082">
    <property type="entry name" value="WD_REPEATS_2"/>
    <property type="match status" value="1"/>
</dbReference>
<evidence type="ECO:0000256" key="5">
    <source>
        <dbReference type="ARBA" id="ARBA00022737"/>
    </source>
</evidence>
<evidence type="ECO:0000256" key="10">
    <source>
        <dbReference type="PROSITE-ProRule" id="PRU00221"/>
    </source>
</evidence>
<protein>
    <submittedName>
        <fullName evidence="11">Uncharacterized protein</fullName>
    </submittedName>
</protein>
<evidence type="ECO:0000256" key="4">
    <source>
        <dbReference type="ARBA" id="ARBA00022692"/>
    </source>
</evidence>
<proteinExistence type="inferred from homology"/>
<keyword evidence="6" id="KW-0611">Plant defense</keyword>
<dbReference type="SMART" id="SM00320">
    <property type="entry name" value="WD40"/>
    <property type="match status" value="1"/>
</dbReference>
<comment type="similarity">
    <text evidence="2">Belongs to the MLO family.</text>
</comment>
<evidence type="ECO:0000313" key="11">
    <source>
        <dbReference type="EMBL" id="WJZ84679.1"/>
    </source>
</evidence>
<evidence type="ECO:0000256" key="2">
    <source>
        <dbReference type="ARBA" id="ARBA00006574"/>
    </source>
</evidence>
<comment type="subcellular location">
    <subcellularLocation>
        <location evidence="1">Membrane</location>
        <topology evidence="1">Multi-pass membrane protein</topology>
    </subcellularLocation>
</comment>
<dbReference type="PROSITE" id="PS00678">
    <property type="entry name" value="WD_REPEATS_1"/>
    <property type="match status" value="1"/>
</dbReference>
<keyword evidence="4" id="KW-0812">Transmembrane</keyword>
<dbReference type="Pfam" id="PF00400">
    <property type="entry name" value="WD40"/>
    <property type="match status" value="1"/>
</dbReference>
<dbReference type="InterPro" id="IPR019775">
    <property type="entry name" value="WD40_repeat_CS"/>
</dbReference>
<dbReference type="Gene3D" id="2.130.10.10">
    <property type="entry name" value="YVTN repeat-like/Quinoprotein amine dehydrogenase"/>
    <property type="match status" value="1"/>
</dbReference>
<dbReference type="SUPFAM" id="SSF50969">
    <property type="entry name" value="YVTN repeat-like/Quinoprotein amine dehydrogenase"/>
    <property type="match status" value="1"/>
</dbReference>
<organism evidence="11 12">
    <name type="scientific">Vitis vinifera</name>
    <name type="common">Grape</name>
    <dbReference type="NCBI Taxonomy" id="29760"/>
    <lineage>
        <taxon>Eukaryota</taxon>
        <taxon>Viridiplantae</taxon>
        <taxon>Streptophyta</taxon>
        <taxon>Embryophyta</taxon>
        <taxon>Tracheophyta</taxon>
        <taxon>Spermatophyta</taxon>
        <taxon>Magnoliopsida</taxon>
        <taxon>eudicotyledons</taxon>
        <taxon>Gunneridae</taxon>
        <taxon>Pentapetalae</taxon>
        <taxon>rosids</taxon>
        <taxon>Vitales</taxon>
        <taxon>Vitaceae</taxon>
        <taxon>Viteae</taxon>
        <taxon>Vitis</taxon>
    </lineage>
</organism>
<keyword evidence="12" id="KW-1185">Reference proteome</keyword>
<dbReference type="InterPro" id="IPR004326">
    <property type="entry name" value="Mlo"/>
</dbReference>
<sequence length="345" mass="38788">MLPQCVNKTITESPNKLENLLDLANPPSTLREFVGQPQISCSTDDFTRERSQDLQRVFRNFDPSLLKQEKVVEYVRVLNAAKLDKVFAGPFIGAMDGHIDSISCAVRGLTGSTDGRILVSCGTDCTVKLWNVSVATISDLDDSSDNSMKPLAVHVCKIAFWGADHQWDAVVCTIIVAMSLTVKRLLHFLGKHWKKKNQKPRFWDSRKVKEESMLLGSFSLLLTVFQNLITEFCVPKRVVNLLLRIGGTSLSTTIMPFIGIIYNGQWFLKGFGSHREAKNEAYVLETYTWISIIDGMVADWCNPSISFNGQIYAWDYQDGCDLRVYDRGTGSWNKFIDSKLHPGSS</sequence>
<keyword evidence="9" id="KW-0568">Pathogenesis-related protein</keyword>
<keyword evidence="8" id="KW-0472">Membrane</keyword>
<gene>
    <name evidence="11" type="ORF">VitviT2T_004273</name>
</gene>
<dbReference type="Pfam" id="PF03094">
    <property type="entry name" value="Mlo"/>
    <property type="match status" value="1"/>
</dbReference>
<reference evidence="11 12" key="1">
    <citation type="journal article" date="2023" name="Hortic Res">
        <title>The complete reference genome for grapevine (Vitis vinifera L.) genetics and breeding.</title>
        <authorList>
            <person name="Shi X."/>
            <person name="Cao S."/>
            <person name="Wang X."/>
            <person name="Huang S."/>
            <person name="Wang Y."/>
            <person name="Liu Z."/>
            <person name="Liu W."/>
            <person name="Leng X."/>
            <person name="Peng Y."/>
            <person name="Wang N."/>
            <person name="Wang Y."/>
            <person name="Ma Z."/>
            <person name="Xu X."/>
            <person name="Zhang F."/>
            <person name="Xue H."/>
            <person name="Zhong H."/>
            <person name="Wang Y."/>
            <person name="Zhang K."/>
            <person name="Velt A."/>
            <person name="Avia K."/>
            <person name="Holtgrawe D."/>
            <person name="Grimplet J."/>
            <person name="Matus J.T."/>
            <person name="Ware D."/>
            <person name="Wu X."/>
            <person name="Wang H."/>
            <person name="Liu C."/>
            <person name="Fang Y."/>
            <person name="Rustenholz C."/>
            <person name="Cheng Z."/>
            <person name="Xiao H."/>
            <person name="Zhou Y."/>
        </authorList>
    </citation>
    <scope>NUCLEOTIDE SEQUENCE [LARGE SCALE GENOMIC DNA]</scope>
    <source>
        <strain evidence="12">cv. Pinot noir / PN40024</strain>
        <tissue evidence="11">Leaf</tissue>
    </source>
</reference>
<dbReference type="InterPro" id="IPR011044">
    <property type="entry name" value="Quino_amine_DH_bsu"/>
</dbReference>
<dbReference type="InterPro" id="IPR001680">
    <property type="entry name" value="WD40_rpt"/>
</dbReference>
<dbReference type="EMBL" id="CP126650">
    <property type="protein sequence ID" value="WJZ84679.1"/>
    <property type="molecule type" value="Genomic_DNA"/>
</dbReference>
<feature type="repeat" description="WD" evidence="10">
    <location>
        <begin position="99"/>
        <end position="133"/>
    </location>
</feature>
<dbReference type="InterPro" id="IPR015943">
    <property type="entry name" value="WD40/YVTN_repeat-like_dom_sf"/>
</dbReference>
<evidence type="ECO:0000313" key="12">
    <source>
        <dbReference type="Proteomes" id="UP001227230"/>
    </source>
</evidence>
<name>A0ABY9BPR3_VITVI</name>
<evidence type="ECO:0000256" key="3">
    <source>
        <dbReference type="ARBA" id="ARBA00022574"/>
    </source>
</evidence>
<evidence type="ECO:0000256" key="9">
    <source>
        <dbReference type="ARBA" id="ARBA00023265"/>
    </source>
</evidence>
<evidence type="ECO:0000256" key="6">
    <source>
        <dbReference type="ARBA" id="ARBA00022821"/>
    </source>
</evidence>
<evidence type="ECO:0000256" key="8">
    <source>
        <dbReference type="ARBA" id="ARBA00023136"/>
    </source>
</evidence>